<evidence type="ECO:0000313" key="1">
    <source>
        <dbReference type="EMBL" id="KAF0752605.1"/>
    </source>
</evidence>
<protein>
    <submittedName>
        <fullName evidence="1">C2H2-type domain-containing protein</fullName>
    </submittedName>
</protein>
<dbReference type="EMBL" id="VUJU01004995">
    <property type="protein sequence ID" value="KAF0752605.1"/>
    <property type="molecule type" value="Genomic_DNA"/>
</dbReference>
<dbReference type="OrthoDB" id="6625125at2759"/>
<comment type="caution">
    <text evidence="1">The sequence shown here is derived from an EMBL/GenBank/DDBJ whole genome shotgun (WGS) entry which is preliminary data.</text>
</comment>
<reference evidence="1 2" key="1">
    <citation type="submission" date="2019-08" db="EMBL/GenBank/DDBJ databases">
        <title>Whole genome of Aphis craccivora.</title>
        <authorList>
            <person name="Voronova N.V."/>
            <person name="Shulinski R.S."/>
            <person name="Bandarenka Y.V."/>
            <person name="Zhorov D.G."/>
            <person name="Warner D."/>
        </authorList>
    </citation>
    <scope>NUCLEOTIDE SEQUENCE [LARGE SCALE GENOMIC DNA]</scope>
    <source>
        <strain evidence="1">180601</strain>
        <tissue evidence="1">Whole Body</tissue>
    </source>
</reference>
<dbReference type="Proteomes" id="UP000478052">
    <property type="component" value="Unassembled WGS sequence"/>
</dbReference>
<accession>A0A6G0YBN5</accession>
<feature type="non-terminal residue" evidence="1">
    <location>
        <position position="1"/>
    </location>
</feature>
<name>A0A6G0YBN5_APHCR</name>
<evidence type="ECO:0000313" key="2">
    <source>
        <dbReference type="Proteomes" id="UP000478052"/>
    </source>
</evidence>
<dbReference type="AlphaFoldDB" id="A0A6G0YBN5"/>
<keyword evidence="2" id="KW-1185">Reference proteome</keyword>
<gene>
    <name evidence="1" type="ORF">FWK35_00024109</name>
</gene>
<organism evidence="1 2">
    <name type="scientific">Aphis craccivora</name>
    <name type="common">Cowpea aphid</name>
    <dbReference type="NCBI Taxonomy" id="307492"/>
    <lineage>
        <taxon>Eukaryota</taxon>
        <taxon>Metazoa</taxon>
        <taxon>Ecdysozoa</taxon>
        <taxon>Arthropoda</taxon>
        <taxon>Hexapoda</taxon>
        <taxon>Insecta</taxon>
        <taxon>Pterygota</taxon>
        <taxon>Neoptera</taxon>
        <taxon>Paraneoptera</taxon>
        <taxon>Hemiptera</taxon>
        <taxon>Sternorrhyncha</taxon>
        <taxon>Aphidomorpha</taxon>
        <taxon>Aphidoidea</taxon>
        <taxon>Aphididae</taxon>
        <taxon>Aphidini</taxon>
        <taxon>Aphis</taxon>
        <taxon>Aphis</taxon>
    </lineage>
</organism>
<sequence>NLESPHFMKCMYCFKQFENESISELGNHIMENYTFCKYFCRYCLYRAYTASHVLVHEYVFHNDQQPSIIQFKNRQGTRREVVMVVDFNKFVLRYVCNIFKCQQFILI</sequence>
<proteinExistence type="predicted"/>